<name>A0ABZ1BVE7_9FIRM</name>
<feature type="transmembrane region" description="Helical" evidence="9">
    <location>
        <begin position="156"/>
        <end position="181"/>
    </location>
</feature>
<dbReference type="Proteomes" id="UP001332192">
    <property type="component" value="Chromosome"/>
</dbReference>
<evidence type="ECO:0000256" key="7">
    <source>
        <dbReference type="ARBA" id="ARBA00022989"/>
    </source>
</evidence>
<keyword evidence="8 9" id="KW-0472">Membrane</keyword>
<keyword evidence="5 10" id="KW-0592">Phosphate transport</keyword>
<evidence type="ECO:0000313" key="12">
    <source>
        <dbReference type="EMBL" id="WRP16138.1"/>
    </source>
</evidence>
<feature type="transmembrane region" description="Helical" evidence="9">
    <location>
        <begin position="274"/>
        <end position="296"/>
    </location>
</feature>
<evidence type="ECO:0000256" key="4">
    <source>
        <dbReference type="ARBA" id="ARBA00022475"/>
    </source>
</evidence>
<feature type="transmembrane region" description="Helical" evidence="9">
    <location>
        <begin position="214"/>
        <end position="232"/>
    </location>
</feature>
<feature type="domain" description="ABC transmembrane type-1" evidence="11">
    <location>
        <begin position="72"/>
        <end position="297"/>
    </location>
</feature>
<comment type="function">
    <text evidence="10">Part of the binding-protein-dependent transport system for phosphate; probably responsible for the translocation of the substrate across the membrane.</text>
</comment>
<feature type="transmembrane region" description="Helical" evidence="9">
    <location>
        <begin position="66"/>
        <end position="97"/>
    </location>
</feature>
<evidence type="ECO:0000256" key="9">
    <source>
        <dbReference type="RuleBase" id="RU363032"/>
    </source>
</evidence>
<evidence type="ECO:0000256" key="10">
    <source>
        <dbReference type="RuleBase" id="RU363054"/>
    </source>
</evidence>
<feature type="transmembrane region" description="Helical" evidence="9">
    <location>
        <begin position="21"/>
        <end position="46"/>
    </location>
</feature>
<dbReference type="InterPro" id="IPR051124">
    <property type="entry name" value="Phosphate_Transport_Permease"/>
</dbReference>
<dbReference type="InterPro" id="IPR000515">
    <property type="entry name" value="MetI-like"/>
</dbReference>
<evidence type="ECO:0000256" key="8">
    <source>
        <dbReference type="ARBA" id="ARBA00023136"/>
    </source>
</evidence>
<evidence type="ECO:0000256" key="5">
    <source>
        <dbReference type="ARBA" id="ARBA00022592"/>
    </source>
</evidence>
<reference evidence="12 13" key="1">
    <citation type="journal article" date="2024" name="Front. Microbiol.">
        <title>Novel thermophilic genera Geochorda gen. nov. and Carboxydochorda gen. nov. from the deep terrestrial subsurface reveal the ecophysiological diversity in the class Limnochordia.</title>
        <authorList>
            <person name="Karnachuk O.V."/>
            <person name="Lukina A.P."/>
            <person name="Avakyan M.R."/>
            <person name="Kadnikov V.V."/>
            <person name="Begmatov S."/>
            <person name="Beletsky A.V."/>
            <person name="Vlasova K.G."/>
            <person name="Novikov A.A."/>
            <person name="Shcherbakova V.A."/>
            <person name="Mardanov A.V."/>
            <person name="Ravin N.V."/>
        </authorList>
    </citation>
    <scope>NUCLEOTIDE SEQUENCE [LARGE SCALE GENOMIC DNA]</scope>
    <source>
        <strain evidence="12 13">L945</strain>
    </source>
</reference>
<dbReference type="RefSeq" id="WP_324715411.1">
    <property type="nucleotide sequence ID" value="NZ_CP141615.1"/>
</dbReference>
<keyword evidence="3 9" id="KW-0813">Transport</keyword>
<dbReference type="PROSITE" id="PS50928">
    <property type="entry name" value="ABC_TM1"/>
    <property type="match status" value="1"/>
</dbReference>
<dbReference type="PANTHER" id="PTHR30425">
    <property type="entry name" value="PHOSPHATE TRANSPORT SYSTEM PERMEASE PROTEIN PST"/>
    <property type="match status" value="1"/>
</dbReference>
<dbReference type="InterPro" id="IPR035906">
    <property type="entry name" value="MetI-like_sf"/>
</dbReference>
<feature type="transmembrane region" description="Helical" evidence="9">
    <location>
        <begin position="109"/>
        <end position="136"/>
    </location>
</feature>
<keyword evidence="7 9" id="KW-1133">Transmembrane helix</keyword>
<protein>
    <recommendedName>
        <fullName evidence="10">Phosphate transport system permease protein</fullName>
    </recommendedName>
</protein>
<proteinExistence type="inferred from homology"/>
<dbReference type="PANTHER" id="PTHR30425:SF1">
    <property type="entry name" value="PHOSPHATE TRANSPORT SYSTEM PERMEASE PROTEIN PSTC"/>
    <property type="match status" value="1"/>
</dbReference>
<organism evidence="12 13">
    <name type="scientific">Carboxydichorda subterranea</name>
    <dbReference type="NCBI Taxonomy" id="3109565"/>
    <lineage>
        <taxon>Bacteria</taxon>
        <taxon>Bacillati</taxon>
        <taxon>Bacillota</taxon>
        <taxon>Limnochordia</taxon>
        <taxon>Limnochordales</taxon>
        <taxon>Geochordaceae</taxon>
        <taxon>Carboxydichorda</taxon>
    </lineage>
</organism>
<dbReference type="InterPro" id="IPR011864">
    <property type="entry name" value="Phosphate_PstC"/>
</dbReference>
<sequence length="315" mass="33454">MAQAVGSKGRFSDRLFRWLTQASAATIVAIVVAIGLSLLLASWPAIRAFGFSFLVNTHWDPVRRLFGGFPFLFGTLVTSAVALALAVPVSFGIAVFLAEYCPARFRQSLSFVVELLAAIPSIVYGLWGLFVLVPLIRDYVELPLGMRFGDFPLFSGPPYGLGMLAAGVVLAIMVTPTIAAISRDVLAAVPRSQHEAALALGATRWEAIRMAATGYARAGILGAVILGLGRALGETMAVTMVIGNRPQVTASLFDLGATMASVIANEFAEAVDDLYLSTLFEVGLMLFLLTFLLNLAARALVQRVARGVSTASGRL</sequence>
<accession>A0ABZ1BVE7</accession>
<evidence type="ECO:0000256" key="1">
    <source>
        <dbReference type="ARBA" id="ARBA00004651"/>
    </source>
</evidence>
<gene>
    <name evidence="12" type="primary">pstC</name>
    <name evidence="12" type="ORF">U7230_08455</name>
</gene>
<keyword evidence="6 9" id="KW-0812">Transmembrane</keyword>
<dbReference type="Pfam" id="PF00528">
    <property type="entry name" value="BPD_transp_1"/>
    <property type="match status" value="1"/>
</dbReference>
<dbReference type="EMBL" id="CP141615">
    <property type="protein sequence ID" value="WRP16138.1"/>
    <property type="molecule type" value="Genomic_DNA"/>
</dbReference>
<keyword evidence="4 10" id="KW-1003">Cell membrane</keyword>
<dbReference type="Gene3D" id="1.10.3720.10">
    <property type="entry name" value="MetI-like"/>
    <property type="match status" value="1"/>
</dbReference>
<evidence type="ECO:0000256" key="6">
    <source>
        <dbReference type="ARBA" id="ARBA00022692"/>
    </source>
</evidence>
<dbReference type="SUPFAM" id="SSF161098">
    <property type="entry name" value="MetI-like"/>
    <property type="match status" value="1"/>
</dbReference>
<keyword evidence="13" id="KW-1185">Reference proteome</keyword>
<comment type="similarity">
    <text evidence="2 10">Belongs to the binding-protein-dependent transport system permease family. CysTW subfamily.</text>
</comment>
<evidence type="ECO:0000256" key="2">
    <source>
        <dbReference type="ARBA" id="ARBA00007069"/>
    </source>
</evidence>
<dbReference type="NCBIfam" id="TIGR02138">
    <property type="entry name" value="phosphate_pstC"/>
    <property type="match status" value="1"/>
</dbReference>
<evidence type="ECO:0000313" key="13">
    <source>
        <dbReference type="Proteomes" id="UP001332192"/>
    </source>
</evidence>
<comment type="subcellular location">
    <subcellularLocation>
        <location evidence="1 9">Cell membrane</location>
        <topology evidence="1 9">Multi-pass membrane protein</topology>
    </subcellularLocation>
</comment>
<evidence type="ECO:0000259" key="11">
    <source>
        <dbReference type="PROSITE" id="PS50928"/>
    </source>
</evidence>
<evidence type="ECO:0000256" key="3">
    <source>
        <dbReference type="ARBA" id="ARBA00022448"/>
    </source>
</evidence>
<dbReference type="CDD" id="cd06261">
    <property type="entry name" value="TM_PBP2"/>
    <property type="match status" value="1"/>
</dbReference>